<evidence type="ECO:0000259" key="7">
    <source>
        <dbReference type="PROSITE" id="PS51747"/>
    </source>
</evidence>
<dbReference type="PROSITE" id="PS00903">
    <property type="entry name" value="CYT_DCMP_DEAMINASES_1"/>
    <property type="match status" value="1"/>
</dbReference>
<keyword evidence="4 6" id="KW-0862">Zinc</keyword>
<feature type="binding site" evidence="6">
    <location>
        <position position="124"/>
    </location>
    <ligand>
        <name>Zn(2+)</name>
        <dbReference type="ChEBI" id="CHEBI:29105"/>
        <note>catalytic</note>
    </ligand>
</feature>
<dbReference type="AlphaFoldDB" id="U2RQR8"/>
<dbReference type="InterPro" id="IPR016473">
    <property type="entry name" value="dCMP_deaminase"/>
</dbReference>
<dbReference type="PANTHER" id="PTHR11086">
    <property type="entry name" value="DEOXYCYTIDYLATE DEAMINASE-RELATED"/>
    <property type="match status" value="1"/>
</dbReference>
<dbReference type="InterPro" id="IPR002125">
    <property type="entry name" value="CMP_dCMP_dom"/>
</dbReference>
<feature type="active site" description="Proton donor" evidence="5">
    <location>
        <position position="101"/>
    </location>
</feature>
<dbReference type="GO" id="GO:0005737">
    <property type="term" value="C:cytoplasm"/>
    <property type="evidence" value="ECO:0007669"/>
    <property type="project" value="TreeGrafter"/>
</dbReference>
<feature type="domain" description="CMP/dCMP-type deaminase" evidence="7">
    <location>
        <begin position="16"/>
        <end position="155"/>
    </location>
</feature>
<evidence type="ECO:0000313" key="9">
    <source>
        <dbReference type="Proteomes" id="UP000017052"/>
    </source>
</evidence>
<evidence type="ECO:0000256" key="2">
    <source>
        <dbReference type="ARBA" id="ARBA00022723"/>
    </source>
</evidence>
<evidence type="ECO:0000256" key="4">
    <source>
        <dbReference type="ARBA" id="ARBA00022833"/>
    </source>
</evidence>
<comment type="cofactor">
    <cofactor evidence="6">
        <name>Zn(2+)</name>
        <dbReference type="ChEBI" id="CHEBI:29105"/>
    </cofactor>
</comment>
<sequence>MGMATTRGGRTIPVPGWDDYFLGIAEAVSARAKCTRRRVGAVLVGPDHRIIATGYNGAAPGRPDCLEGACPRGRLGYDEVPGLGDYDRPGAPGFCIAIHAEVNALLFSTRDTKGATAYVTDQPCPGCRKALAAAGIVRAVWPTGSMDEDGLVDFG</sequence>
<dbReference type="GO" id="GO:0004132">
    <property type="term" value="F:dCMP deaminase activity"/>
    <property type="evidence" value="ECO:0007669"/>
    <property type="project" value="InterPro"/>
</dbReference>
<feature type="binding site" evidence="6">
    <location>
        <position position="127"/>
    </location>
    <ligand>
        <name>Zn(2+)</name>
        <dbReference type="ChEBI" id="CHEBI:29105"/>
        <note>catalytic</note>
    </ligand>
</feature>
<dbReference type="GO" id="GO:0006220">
    <property type="term" value="P:pyrimidine nucleotide metabolic process"/>
    <property type="evidence" value="ECO:0007669"/>
    <property type="project" value="InterPro"/>
</dbReference>
<comment type="similarity">
    <text evidence="1">Belongs to the cytidine and deoxycytidylate deaminase family.</text>
</comment>
<keyword evidence="9" id="KW-1185">Reference proteome</keyword>
<evidence type="ECO:0000313" key="8">
    <source>
        <dbReference type="EMBL" id="ERK55898.1"/>
    </source>
</evidence>
<dbReference type="Pfam" id="PF00383">
    <property type="entry name" value="dCMP_cyt_deam_1"/>
    <property type="match status" value="1"/>
</dbReference>
<dbReference type="SUPFAM" id="SSF53927">
    <property type="entry name" value="Cytidine deaminase-like"/>
    <property type="match status" value="1"/>
</dbReference>
<dbReference type="Gene3D" id="3.40.140.10">
    <property type="entry name" value="Cytidine Deaminase, domain 2"/>
    <property type="match status" value="1"/>
</dbReference>
<dbReference type="InterPro" id="IPR016193">
    <property type="entry name" value="Cytidine_deaminase-like"/>
</dbReference>
<dbReference type="Proteomes" id="UP000017052">
    <property type="component" value="Unassembled WGS sequence"/>
</dbReference>
<dbReference type="InterPro" id="IPR015517">
    <property type="entry name" value="dCMP_deaminase-rel"/>
</dbReference>
<dbReference type="PANTHER" id="PTHR11086:SF18">
    <property type="entry name" value="DEOXYCYTIDYLATE DEAMINASE"/>
    <property type="match status" value="1"/>
</dbReference>
<dbReference type="GO" id="GO:0008270">
    <property type="term" value="F:zinc ion binding"/>
    <property type="evidence" value="ECO:0007669"/>
    <property type="project" value="InterPro"/>
</dbReference>
<comment type="caution">
    <text evidence="8">The sequence shown here is derived from an EMBL/GenBank/DDBJ whole genome shotgun (WGS) entry which is preliminary data.</text>
</comment>
<evidence type="ECO:0000256" key="3">
    <source>
        <dbReference type="ARBA" id="ARBA00022801"/>
    </source>
</evidence>
<name>U2RQR8_9ACTN</name>
<evidence type="ECO:0000256" key="5">
    <source>
        <dbReference type="PIRSR" id="PIRSR006019-1"/>
    </source>
</evidence>
<reference evidence="8" key="1">
    <citation type="submission" date="2013-08" db="EMBL/GenBank/DDBJ databases">
        <authorList>
            <person name="Durkin A.S."/>
            <person name="Haft D.R."/>
            <person name="McCorrison J."/>
            <person name="Torralba M."/>
            <person name="Gillis M."/>
            <person name="Haft D.H."/>
            <person name="Methe B."/>
            <person name="Sutton G."/>
            <person name="Nelson K.E."/>
        </authorList>
    </citation>
    <scope>NUCLEOTIDE SEQUENCE [LARGE SCALE GENOMIC DNA]</scope>
    <source>
        <strain evidence="8">F0233</strain>
    </source>
</reference>
<dbReference type="PROSITE" id="PS51747">
    <property type="entry name" value="CYT_DCMP_DEAMINASES_2"/>
    <property type="match status" value="1"/>
</dbReference>
<evidence type="ECO:0000256" key="6">
    <source>
        <dbReference type="PIRSR" id="PIRSR006019-2"/>
    </source>
</evidence>
<keyword evidence="3" id="KW-0378">Hydrolase</keyword>
<keyword evidence="2 6" id="KW-0479">Metal-binding</keyword>
<feature type="binding site" evidence="6">
    <location>
        <position position="99"/>
    </location>
    <ligand>
        <name>Zn(2+)</name>
        <dbReference type="ChEBI" id="CHEBI:29105"/>
        <note>catalytic</note>
    </ligand>
</feature>
<dbReference type="PIRSF" id="PIRSF006019">
    <property type="entry name" value="dCMP_deaminase"/>
    <property type="match status" value="1"/>
</dbReference>
<accession>U2RQR8</accession>
<organism evidence="8 9">
    <name type="scientific">Propionibacterium acidifaciens F0233</name>
    <dbReference type="NCBI Taxonomy" id="553198"/>
    <lineage>
        <taxon>Bacteria</taxon>
        <taxon>Bacillati</taxon>
        <taxon>Actinomycetota</taxon>
        <taxon>Actinomycetes</taxon>
        <taxon>Propionibacteriales</taxon>
        <taxon>Propionibacteriaceae</taxon>
        <taxon>Propionibacterium</taxon>
    </lineage>
</organism>
<gene>
    <name evidence="8" type="ORF">HMPREF0682_0394</name>
</gene>
<dbReference type="InterPro" id="IPR016192">
    <property type="entry name" value="APOBEC/CMP_deaminase_Zn-bd"/>
</dbReference>
<evidence type="ECO:0000256" key="1">
    <source>
        <dbReference type="ARBA" id="ARBA00006576"/>
    </source>
</evidence>
<dbReference type="EMBL" id="ACVN02000171">
    <property type="protein sequence ID" value="ERK55898.1"/>
    <property type="molecule type" value="Genomic_DNA"/>
</dbReference>
<proteinExistence type="inferred from homology"/>
<protein>
    <submittedName>
        <fullName evidence="8">Cytidine and deoxycytidylate deaminase zinc-binding region</fullName>
    </submittedName>
</protein>